<reference evidence="3" key="1">
    <citation type="journal article" date="2023" name="Mol. Phylogenet. Evol.">
        <title>Genome-scale phylogeny and comparative genomics of the fungal order Sordariales.</title>
        <authorList>
            <person name="Hensen N."/>
            <person name="Bonometti L."/>
            <person name="Westerberg I."/>
            <person name="Brannstrom I.O."/>
            <person name="Guillou S."/>
            <person name="Cros-Aarteil S."/>
            <person name="Calhoun S."/>
            <person name="Haridas S."/>
            <person name="Kuo A."/>
            <person name="Mondo S."/>
            <person name="Pangilinan J."/>
            <person name="Riley R."/>
            <person name="LaButti K."/>
            <person name="Andreopoulos B."/>
            <person name="Lipzen A."/>
            <person name="Chen C."/>
            <person name="Yan M."/>
            <person name="Daum C."/>
            <person name="Ng V."/>
            <person name="Clum A."/>
            <person name="Steindorff A."/>
            <person name="Ohm R.A."/>
            <person name="Martin F."/>
            <person name="Silar P."/>
            <person name="Natvig D.O."/>
            <person name="Lalanne C."/>
            <person name="Gautier V."/>
            <person name="Ament-Velasquez S.L."/>
            <person name="Kruys A."/>
            <person name="Hutchinson M.I."/>
            <person name="Powell A.J."/>
            <person name="Barry K."/>
            <person name="Miller A.N."/>
            <person name="Grigoriev I.V."/>
            <person name="Debuchy R."/>
            <person name="Gladieux P."/>
            <person name="Hiltunen Thoren M."/>
            <person name="Johannesson H."/>
        </authorList>
    </citation>
    <scope>NUCLEOTIDE SEQUENCE</scope>
    <source>
        <strain evidence="3">SMH4131-1</strain>
    </source>
</reference>
<feature type="compositionally biased region" description="Acidic residues" evidence="2">
    <location>
        <begin position="123"/>
        <end position="133"/>
    </location>
</feature>
<dbReference type="EMBL" id="JAUEPO010000001">
    <property type="protein sequence ID" value="KAK3336827.1"/>
    <property type="molecule type" value="Genomic_DNA"/>
</dbReference>
<feature type="coiled-coil region" evidence="1">
    <location>
        <begin position="415"/>
        <end position="446"/>
    </location>
</feature>
<protein>
    <submittedName>
        <fullName evidence="3">Uncharacterized protein</fullName>
    </submittedName>
</protein>
<evidence type="ECO:0000313" key="3">
    <source>
        <dbReference type="EMBL" id="KAK3336827.1"/>
    </source>
</evidence>
<feature type="compositionally biased region" description="Basic and acidic residues" evidence="2">
    <location>
        <begin position="75"/>
        <end position="86"/>
    </location>
</feature>
<sequence length="481" mass="53716">MKRQLNAISEGNPLPVKRHADVPGTGSPRRSVRLQAQLSTARIVSPLKSQVETDARSASNRATLPQTNTQQPSVNREETSRVAETGRRRKPTDHPYTSLPVPKVEWLEQASPATLLRKRPIDDDSDSDSDSEQDGEHRPKRTRLTRKNLALFNKMAKNKGKKASAYAPPESTAQSSSTTQAKTISTTSSGFADQADKNGILNTRRSKRPENYEDTANRLARSRETASPPESAYRRYIKATGKSGSTEMTVLVEMAPLLKTYHDDDGYSREFNRSFTGLPKDLGFNNGLSAPQPDFIEGLEKREYHPFPIDERVRRAVLYKDDPDSLALPHLAGAWKGPGKDMEEARLQSAYDGAALVYGRSQALDSIGKPYLAGHAKVTTFTTDGTSLNFFSHYAALSEDGTLEYHQYAITSTNLKNSFEEFKRARRQLRNAQDDARAESHELRDQFKEYWKARKSETALLPAIEDDDSQQLSPPRLSPGF</sequence>
<reference evidence="3" key="2">
    <citation type="submission" date="2023-06" db="EMBL/GenBank/DDBJ databases">
        <authorList>
            <consortium name="Lawrence Berkeley National Laboratory"/>
            <person name="Haridas S."/>
            <person name="Hensen N."/>
            <person name="Bonometti L."/>
            <person name="Westerberg I."/>
            <person name="Brannstrom I.O."/>
            <person name="Guillou S."/>
            <person name="Cros-Aarteil S."/>
            <person name="Calhoun S."/>
            <person name="Kuo A."/>
            <person name="Mondo S."/>
            <person name="Pangilinan J."/>
            <person name="Riley R."/>
            <person name="Labutti K."/>
            <person name="Andreopoulos B."/>
            <person name="Lipzen A."/>
            <person name="Chen C."/>
            <person name="Yanf M."/>
            <person name="Daum C."/>
            <person name="Ng V."/>
            <person name="Clum A."/>
            <person name="Steindorff A."/>
            <person name="Ohm R."/>
            <person name="Martin F."/>
            <person name="Silar P."/>
            <person name="Natvig D."/>
            <person name="Lalanne C."/>
            <person name="Gautier V."/>
            <person name="Ament-Velasquez S.L."/>
            <person name="Kruys A."/>
            <person name="Hutchinson M.I."/>
            <person name="Powell A.J."/>
            <person name="Barry K."/>
            <person name="Miller A.N."/>
            <person name="Grigoriev I.V."/>
            <person name="Debuchy R."/>
            <person name="Gladieux P."/>
            <person name="Thoren M.H."/>
            <person name="Johannesson H."/>
        </authorList>
    </citation>
    <scope>NUCLEOTIDE SEQUENCE</scope>
    <source>
        <strain evidence="3">SMH4131-1</strain>
    </source>
</reference>
<proteinExistence type="predicted"/>
<dbReference type="AlphaFoldDB" id="A0AAE0MLF3"/>
<keyword evidence="4" id="KW-1185">Reference proteome</keyword>
<dbReference type="Proteomes" id="UP001286456">
    <property type="component" value="Unassembled WGS sequence"/>
</dbReference>
<evidence type="ECO:0000313" key="4">
    <source>
        <dbReference type="Proteomes" id="UP001286456"/>
    </source>
</evidence>
<feature type="compositionally biased region" description="Polar residues" evidence="2">
    <location>
        <begin position="34"/>
        <end position="74"/>
    </location>
</feature>
<organism evidence="3 4">
    <name type="scientific">Cercophora scortea</name>
    <dbReference type="NCBI Taxonomy" id="314031"/>
    <lineage>
        <taxon>Eukaryota</taxon>
        <taxon>Fungi</taxon>
        <taxon>Dikarya</taxon>
        <taxon>Ascomycota</taxon>
        <taxon>Pezizomycotina</taxon>
        <taxon>Sordariomycetes</taxon>
        <taxon>Sordariomycetidae</taxon>
        <taxon>Sordariales</taxon>
        <taxon>Lasiosphaeriaceae</taxon>
        <taxon>Cercophora</taxon>
    </lineage>
</organism>
<comment type="caution">
    <text evidence="3">The sequence shown here is derived from an EMBL/GenBank/DDBJ whole genome shotgun (WGS) entry which is preliminary data.</text>
</comment>
<feature type="compositionally biased region" description="Low complexity" evidence="2">
    <location>
        <begin position="171"/>
        <end position="189"/>
    </location>
</feature>
<gene>
    <name evidence="3" type="ORF">B0T19DRAFT_447654</name>
</gene>
<evidence type="ECO:0000256" key="2">
    <source>
        <dbReference type="SAM" id="MobiDB-lite"/>
    </source>
</evidence>
<accession>A0AAE0MLF3</accession>
<feature type="region of interest" description="Disordered" evidence="2">
    <location>
        <begin position="1"/>
        <end position="233"/>
    </location>
</feature>
<feature type="region of interest" description="Disordered" evidence="2">
    <location>
        <begin position="462"/>
        <end position="481"/>
    </location>
</feature>
<evidence type="ECO:0000256" key="1">
    <source>
        <dbReference type="SAM" id="Coils"/>
    </source>
</evidence>
<keyword evidence="1" id="KW-0175">Coiled coil</keyword>
<name>A0AAE0MLF3_9PEZI</name>